<dbReference type="Gene3D" id="1.10.10.10">
    <property type="entry name" value="Winged helix-like DNA-binding domain superfamily/Winged helix DNA-binding domain"/>
    <property type="match status" value="1"/>
</dbReference>
<evidence type="ECO:0000256" key="2">
    <source>
        <dbReference type="ARBA" id="ARBA00023125"/>
    </source>
</evidence>
<dbReference type="InterPro" id="IPR000792">
    <property type="entry name" value="Tscrpt_reg_LuxR_C"/>
</dbReference>
<comment type="caution">
    <text evidence="5">The sequence shown here is derived from an EMBL/GenBank/DDBJ whole genome shotgun (WGS) entry which is preliminary data.</text>
</comment>
<dbReference type="PRINTS" id="PR00038">
    <property type="entry name" value="HTHLUXR"/>
</dbReference>
<organism evidence="5 6">
    <name type="scientific">Vibrio inusitatus NBRC 102082</name>
    <dbReference type="NCBI Taxonomy" id="1219070"/>
    <lineage>
        <taxon>Bacteria</taxon>
        <taxon>Pseudomonadati</taxon>
        <taxon>Pseudomonadota</taxon>
        <taxon>Gammaproteobacteria</taxon>
        <taxon>Vibrionales</taxon>
        <taxon>Vibrionaceae</taxon>
        <taxon>Vibrio</taxon>
    </lineage>
</organism>
<dbReference type="PANTHER" id="PTHR44688">
    <property type="entry name" value="DNA-BINDING TRANSCRIPTIONAL ACTIVATOR DEVR_DOSR"/>
    <property type="match status" value="1"/>
</dbReference>
<reference evidence="5 6" key="1">
    <citation type="submission" date="2019-06" db="EMBL/GenBank/DDBJ databases">
        <title>Whole genome shotgun sequence of Vibrio inusitatus NBRC 102082.</title>
        <authorList>
            <person name="Hosoyama A."/>
            <person name="Uohara A."/>
            <person name="Ohji S."/>
            <person name="Ichikawa N."/>
        </authorList>
    </citation>
    <scope>NUCLEOTIDE SEQUENCE [LARGE SCALE GENOMIC DNA]</scope>
    <source>
        <strain evidence="5 6">NBRC 102082</strain>
    </source>
</reference>
<accession>A0A4Y3HUM0</accession>
<dbReference type="InterPro" id="IPR036388">
    <property type="entry name" value="WH-like_DNA-bd_sf"/>
</dbReference>
<dbReference type="RefSeq" id="WP_141345122.1">
    <property type="nucleotide sequence ID" value="NZ_BJLF01000006.1"/>
</dbReference>
<dbReference type="Proteomes" id="UP000318717">
    <property type="component" value="Unassembled WGS sequence"/>
</dbReference>
<evidence type="ECO:0000259" key="4">
    <source>
        <dbReference type="PROSITE" id="PS50043"/>
    </source>
</evidence>
<feature type="domain" description="HTH luxR-type" evidence="4">
    <location>
        <begin position="180"/>
        <end position="245"/>
    </location>
</feature>
<dbReference type="EMBL" id="BJLF01000006">
    <property type="protein sequence ID" value="GEA50776.1"/>
    <property type="molecule type" value="Genomic_DNA"/>
</dbReference>
<keyword evidence="3" id="KW-0804">Transcription</keyword>
<dbReference type="PANTHER" id="PTHR44688:SF16">
    <property type="entry name" value="DNA-BINDING TRANSCRIPTIONAL ACTIVATOR DEVR_DOSR"/>
    <property type="match status" value="1"/>
</dbReference>
<name>A0A4Y3HUM0_9VIBR</name>
<dbReference type="CDD" id="cd06170">
    <property type="entry name" value="LuxR_C_like"/>
    <property type="match status" value="1"/>
</dbReference>
<keyword evidence="2" id="KW-0238">DNA-binding</keyword>
<keyword evidence="6" id="KW-1185">Reference proteome</keyword>
<dbReference type="Pfam" id="PF00196">
    <property type="entry name" value="GerE"/>
    <property type="match status" value="1"/>
</dbReference>
<dbReference type="SMART" id="SM00421">
    <property type="entry name" value="HTH_LUXR"/>
    <property type="match status" value="1"/>
</dbReference>
<evidence type="ECO:0000313" key="5">
    <source>
        <dbReference type="EMBL" id="GEA50776.1"/>
    </source>
</evidence>
<gene>
    <name evidence="5" type="ORF">VIN01S_15800</name>
</gene>
<dbReference type="InterPro" id="IPR016032">
    <property type="entry name" value="Sig_transdc_resp-reg_C-effctor"/>
</dbReference>
<proteinExistence type="predicted"/>
<dbReference type="GO" id="GO:0003677">
    <property type="term" value="F:DNA binding"/>
    <property type="evidence" value="ECO:0007669"/>
    <property type="project" value="UniProtKB-KW"/>
</dbReference>
<evidence type="ECO:0000256" key="3">
    <source>
        <dbReference type="ARBA" id="ARBA00023163"/>
    </source>
</evidence>
<dbReference type="GO" id="GO:0006355">
    <property type="term" value="P:regulation of DNA-templated transcription"/>
    <property type="evidence" value="ECO:0007669"/>
    <property type="project" value="InterPro"/>
</dbReference>
<dbReference type="SUPFAM" id="SSF46894">
    <property type="entry name" value="C-terminal effector domain of the bipartite response regulators"/>
    <property type="match status" value="1"/>
</dbReference>
<dbReference type="OrthoDB" id="9782655at2"/>
<protein>
    <recommendedName>
        <fullName evidence="4">HTH luxR-type domain-containing protein</fullName>
    </recommendedName>
</protein>
<dbReference type="SUPFAM" id="SSF55781">
    <property type="entry name" value="GAF domain-like"/>
    <property type="match status" value="1"/>
</dbReference>
<sequence>METYKSHFVKELSTLQSYQDSDLLREVLQSIKRTIEAWELDRASFYLDSQLHIESCDFLSAERGNNMESAVDNHINASFKDYLSLVVRSEQYRIFSQSEMEISINSTLRTLEKEGVQWHIIMPIKVIDRHNAYLSVSRFNTEPFNDELIQYLDLIASVWLMMLEYSKKNIFKKNAHQNTSNIHLDVLTARQIEILRMISRGMSSKDISSELNLSVRTIESHRYRISSTLCLDKTDSLALFAHRNNRLINPLY</sequence>
<keyword evidence="1" id="KW-0805">Transcription regulation</keyword>
<evidence type="ECO:0000313" key="6">
    <source>
        <dbReference type="Proteomes" id="UP000318717"/>
    </source>
</evidence>
<dbReference type="AlphaFoldDB" id="A0A4Y3HUM0"/>
<dbReference type="PROSITE" id="PS50043">
    <property type="entry name" value="HTH_LUXR_2"/>
    <property type="match status" value="1"/>
</dbReference>
<evidence type="ECO:0000256" key="1">
    <source>
        <dbReference type="ARBA" id="ARBA00023015"/>
    </source>
</evidence>